<dbReference type="STRING" id="1676925.ENSPKIP00000024696"/>
<dbReference type="GO" id="GO:0072657">
    <property type="term" value="P:protein localization to membrane"/>
    <property type="evidence" value="ECO:0007669"/>
    <property type="project" value="TreeGrafter"/>
</dbReference>
<reference evidence="3" key="2">
    <citation type="submission" date="2025-09" db="UniProtKB">
        <authorList>
            <consortium name="Ensembl"/>
        </authorList>
    </citation>
    <scope>IDENTIFICATION</scope>
</reference>
<gene>
    <name evidence="3" type="primary">HPS6</name>
</gene>
<dbReference type="GeneTree" id="ENSGT00390000001546"/>
<dbReference type="GO" id="GO:0031084">
    <property type="term" value="C:BLOC-2 complex"/>
    <property type="evidence" value="ECO:0007669"/>
    <property type="project" value="TreeGrafter"/>
</dbReference>
<evidence type="ECO:0000313" key="3">
    <source>
        <dbReference type="Ensembl" id="ENSPKIP00000024696.1"/>
    </source>
</evidence>
<feature type="domain" description="BLOC-2 complex member HPS6 C-terminal" evidence="2">
    <location>
        <begin position="418"/>
        <end position="783"/>
    </location>
</feature>
<dbReference type="GO" id="GO:0032418">
    <property type="term" value="P:lysosome localization"/>
    <property type="evidence" value="ECO:0007669"/>
    <property type="project" value="TreeGrafter"/>
</dbReference>
<dbReference type="Proteomes" id="UP000261540">
    <property type="component" value="Unplaced"/>
</dbReference>
<name>A0A3B3S3T9_9TELE</name>
<dbReference type="Ensembl" id="ENSPKIT00000005411.1">
    <property type="protein sequence ID" value="ENSPKIP00000024696.1"/>
    <property type="gene ID" value="ENSPKIG00000007848.1"/>
</dbReference>
<evidence type="ECO:0000259" key="1">
    <source>
        <dbReference type="Pfam" id="PF15702"/>
    </source>
</evidence>
<dbReference type="InterPro" id="IPR017218">
    <property type="entry name" value="BLOC-2_complex_Hps6_subunit"/>
</dbReference>
<feature type="domain" description="BLOC-2 complex member HPS6 N-terminal" evidence="1">
    <location>
        <begin position="1"/>
        <end position="392"/>
    </location>
</feature>
<sequence>MKRHSLEQLSDFGDFNRGKDLREFLAQNHSTCGFNSYLQDVRISPDGQHIHAILRKPNTGLMTFDKSQRPQLIPSQNRLDLASTPSEPVVDVVYLEQNGKDGSSAVLAVVLENGKVEFWKYCDHKSGWILQQTSDLCNSPSAKVISVCVSAKCIIWCEERPPSESSPGAARSKFRYCLCRRTYEVLGGGGVSLGGVKIALHNSPPYIVTVAGDNVYLLPDGIDTSPANVSRFFFIWSLQCDAVTIGTTCSGRLMWQDFSSSKETDFSKLICDGAGMLSIMNPPEIRAFSPTVCGGVILLLSSGWICKLSTDGTLRHIYKLPDNCLIGYEVQSSLNIYSGLLALTVARMLYLIDAACGLELEKIPLEREAVLFVNSQERETPHLLSEGGLFVVQRKECEPGHEQLGHPESLEVGSVLVEAVFEEACKYYQQRSLSSAQLTVEKLRSGGMFQAPITLSSILKDYLNGQKSRDMAPSDSCHGKLLGALEAELRSLLVLEEAKLSMLTASKADVTKYCETLVHDEVRRLLCSEMDRESLLYLNAIVGTFPLESWQTVQKVLQLQYNGEGSLSSSAPPEVWKTVLSPIQAAARSPVAPANVAMPVFELLCRAVYHFQPSWLPRFLELAQQQAGRSHGVPENAESQPLYRRALAVLPRAGDQHDLELELLLCSQRPHAVLQALRILMGRRDWQRVTQVAQRFSQQSPLLNKEIFISLLCEVSQHRELDPYLELLWALCPEDMSATSILNTVLKSLPPTDPGTDPFQTHGAQLTIGLLRPLLSPLDTAHLAPTVHPACAPPPPPILRG</sequence>
<protein>
    <submittedName>
        <fullName evidence="3">HPS6 biogenesis of lysosomal organelles complex 2 subunit 3</fullName>
    </submittedName>
</protein>
<dbReference type="GO" id="GO:0005765">
    <property type="term" value="C:lysosomal membrane"/>
    <property type="evidence" value="ECO:0007669"/>
    <property type="project" value="TreeGrafter"/>
</dbReference>
<dbReference type="InterPro" id="IPR046822">
    <property type="entry name" value="HPS6_C"/>
</dbReference>
<organism evidence="3 4">
    <name type="scientific">Paramormyrops kingsleyae</name>
    <dbReference type="NCBI Taxonomy" id="1676925"/>
    <lineage>
        <taxon>Eukaryota</taxon>
        <taxon>Metazoa</taxon>
        <taxon>Chordata</taxon>
        <taxon>Craniata</taxon>
        <taxon>Vertebrata</taxon>
        <taxon>Euteleostomi</taxon>
        <taxon>Actinopterygii</taxon>
        <taxon>Neopterygii</taxon>
        <taxon>Teleostei</taxon>
        <taxon>Osteoglossocephala</taxon>
        <taxon>Osteoglossomorpha</taxon>
        <taxon>Osteoglossiformes</taxon>
        <taxon>Mormyridae</taxon>
        <taxon>Paramormyrops</taxon>
    </lineage>
</organism>
<dbReference type="PANTHER" id="PTHR14696:SF2">
    <property type="entry name" value="BLOC-2 COMPLEX MEMBER HPS6"/>
    <property type="match status" value="1"/>
</dbReference>
<dbReference type="Pfam" id="PF15702">
    <property type="entry name" value="HPS6"/>
    <property type="match status" value="1"/>
</dbReference>
<proteinExistence type="predicted"/>
<dbReference type="Pfam" id="PF20468">
    <property type="entry name" value="HPS6_C"/>
    <property type="match status" value="1"/>
</dbReference>
<reference evidence="3" key="1">
    <citation type="submission" date="2025-08" db="UniProtKB">
        <authorList>
            <consortium name="Ensembl"/>
        </authorList>
    </citation>
    <scope>IDENTIFICATION</scope>
</reference>
<dbReference type="PANTHER" id="PTHR14696">
    <property type="entry name" value="HERMANSKY-PUDLAK SYNDROME 6 PROTEIN"/>
    <property type="match status" value="1"/>
</dbReference>
<keyword evidence="4" id="KW-1185">Reference proteome</keyword>
<dbReference type="AlphaFoldDB" id="A0A3B3S3T9"/>
<evidence type="ECO:0000259" key="2">
    <source>
        <dbReference type="Pfam" id="PF20468"/>
    </source>
</evidence>
<evidence type="ECO:0000313" key="4">
    <source>
        <dbReference type="Proteomes" id="UP000261540"/>
    </source>
</evidence>
<accession>A0A3B3S3T9</accession>
<dbReference type="InterPro" id="IPR046823">
    <property type="entry name" value="HPS6_N"/>
</dbReference>